<evidence type="ECO:0000256" key="1">
    <source>
        <dbReference type="SAM" id="MobiDB-lite"/>
    </source>
</evidence>
<gene>
    <name evidence="2" type="ORF">H257_18094</name>
</gene>
<feature type="compositionally biased region" description="Basic and acidic residues" evidence="1">
    <location>
        <begin position="1"/>
        <end position="17"/>
    </location>
</feature>
<organism evidence="2">
    <name type="scientific">Aphanomyces astaci</name>
    <name type="common">Crayfish plague agent</name>
    <dbReference type="NCBI Taxonomy" id="112090"/>
    <lineage>
        <taxon>Eukaryota</taxon>
        <taxon>Sar</taxon>
        <taxon>Stramenopiles</taxon>
        <taxon>Oomycota</taxon>
        <taxon>Saprolegniomycetes</taxon>
        <taxon>Saprolegniales</taxon>
        <taxon>Verrucalvaceae</taxon>
        <taxon>Aphanomyces</taxon>
    </lineage>
</organism>
<sequence>MTEQHDVQAEGKKEPVHRFTTPQDVDLLKESQRYGLQKALRRPTGSLPEGHLGIIARITDEEYDER</sequence>
<protein>
    <submittedName>
        <fullName evidence="2">Uncharacterized protein</fullName>
    </submittedName>
</protein>
<dbReference type="VEuPathDB" id="FungiDB:H257_18094"/>
<name>W4FE11_APHAT</name>
<dbReference type="RefSeq" id="XP_009845407.1">
    <property type="nucleotide sequence ID" value="XM_009847105.1"/>
</dbReference>
<evidence type="ECO:0000313" key="2">
    <source>
        <dbReference type="EMBL" id="ETV65104.1"/>
    </source>
</evidence>
<feature type="region of interest" description="Disordered" evidence="1">
    <location>
        <begin position="1"/>
        <end position="21"/>
    </location>
</feature>
<dbReference type="AlphaFoldDB" id="W4FE11"/>
<dbReference type="GeneID" id="20820090"/>
<proteinExistence type="predicted"/>
<accession>W4FE11</accession>
<dbReference type="EMBL" id="KI913249">
    <property type="protein sequence ID" value="ETV65104.1"/>
    <property type="molecule type" value="Genomic_DNA"/>
</dbReference>
<reference evidence="2" key="1">
    <citation type="submission" date="2013-12" db="EMBL/GenBank/DDBJ databases">
        <title>The Genome Sequence of Aphanomyces astaci APO3.</title>
        <authorList>
            <consortium name="The Broad Institute Genomics Platform"/>
            <person name="Russ C."/>
            <person name="Tyler B."/>
            <person name="van West P."/>
            <person name="Dieguez-Uribeondo J."/>
            <person name="Young S.K."/>
            <person name="Zeng Q."/>
            <person name="Gargeya S."/>
            <person name="Fitzgerald M."/>
            <person name="Abouelleil A."/>
            <person name="Alvarado L."/>
            <person name="Chapman S.B."/>
            <person name="Gainer-Dewar J."/>
            <person name="Goldberg J."/>
            <person name="Griggs A."/>
            <person name="Gujja S."/>
            <person name="Hansen M."/>
            <person name="Howarth C."/>
            <person name="Imamovic A."/>
            <person name="Ireland A."/>
            <person name="Larimer J."/>
            <person name="McCowan C."/>
            <person name="Murphy C."/>
            <person name="Pearson M."/>
            <person name="Poon T.W."/>
            <person name="Priest M."/>
            <person name="Roberts A."/>
            <person name="Saif S."/>
            <person name="Shea T."/>
            <person name="Sykes S."/>
            <person name="Wortman J."/>
            <person name="Nusbaum C."/>
            <person name="Birren B."/>
        </authorList>
    </citation>
    <scope>NUCLEOTIDE SEQUENCE [LARGE SCALE GENOMIC DNA]</scope>
    <source>
        <strain evidence="2">APO3</strain>
    </source>
</reference>